<proteinExistence type="predicted"/>
<evidence type="ECO:0000313" key="2">
    <source>
        <dbReference type="EMBL" id="GMH05699.1"/>
    </source>
</evidence>
<accession>A0AAD3XIF6</accession>
<comment type="caution">
    <text evidence="2">The sequence shown here is derived from an EMBL/GenBank/DDBJ whole genome shotgun (WGS) entry which is preliminary data.</text>
</comment>
<dbReference type="Proteomes" id="UP001279734">
    <property type="component" value="Unassembled WGS sequence"/>
</dbReference>
<feature type="compositionally biased region" description="Basic and acidic residues" evidence="1">
    <location>
        <begin position="61"/>
        <end position="70"/>
    </location>
</feature>
<keyword evidence="3" id="KW-1185">Reference proteome</keyword>
<organism evidence="2 3">
    <name type="scientific">Nepenthes gracilis</name>
    <name type="common">Slender pitcher plant</name>
    <dbReference type="NCBI Taxonomy" id="150966"/>
    <lineage>
        <taxon>Eukaryota</taxon>
        <taxon>Viridiplantae</taxon>
        <taxon>Streptophyta</taxon>
        <taxon>Embryophyta</taxon>
        <taxon>Tracheophyta</taxon>
        <taxon>Spermatophyta</taxon>
        <taxon>Magnoliopsida</taxon>
        <taxon>eudicotyledons</taxon>
        <taxon>Gunneridae</taxon>
        <taxon>Pentapetalae</taxon>
        <taxon>Caryophyllales</taxon>
        <taxon>Nepenthaceae</taxon>
        <taxon>Nepenthes</taxon>
    </lineage>
</organism>
<protein>
    <submittedName>
        <fullName evidence="2">Uncharacterized protein</fullName>
    </submittedName>
</protein>
<dbReference type="AlphaFoldDB" id="A0AAD3XIF6"/>
<feature type="region of interest" description="Disordered" evidence="1">
    <location>
        <begin position="48"/>
        <end position="70"/>
    </location>
</feature>
<evidence type="ECO:0000313" key="3">
    <source>
        <dbReference type="Proteomes" id="UP001279734"/>
    </source>
</evidence>
<sequence length="70" mass="8006">MPIAGMKIQEAREIETRNEMRRSKLSTLAELTEDEEYPMATGMISKGKRMGAWKMAGRDNPPIERTSHQI</sequence>
<evidence type="ECO:0000256" key="1">
    <source>
        <dbReference type="SAM" id="MobiDB-lite"/>
    </source>
</evidence>
<dbReference type="EMBL" id="BSYO01000006">
    <property type="protein sequence ID" value="GMH05699.1"/>
    <property type="molecule type" value="Genomic_DNA"/>
</dbReference>
<reference evidence="2" key="1">
    <citation type="submission" date="2023-05" db="EMBL/GenBank/DDBJ databases">
        <title>Nepenthes gracilis genome sequencing.</title>
        <authorList>
            <person name="Fukushima K."/>
        </authorList>
    </citation>
    <scope>NUCLEOTIDE SEQUENCE</scope>
    <source>
        <strain evidence="2">SING2019-196</strain>
    </source>
</reference>
<gene>
    <name evidence="2" type="ORF">Nepgr_007539</name>
</gene>
<name>A0AAD3XIF6_NEPGR</name>